<dbReference type="GO" id="GO:0005737">
    <property type="term" value="C:cytoplasm"/>
    <property type="evidence" value="ECO:0007669"/>
    <property type="project" value="UniProtKB-SubCell"/>
</dbReference>
<dbReference type="Pfam" id="PF04636">
    <property type="entry name" value="PA26"/>
    <property type="match status" value="1"/>
</dbReference>
<dbReference type="SUPFAM" id="SSF69118">
    <property type="entry name" value="AhpD-like"/>
    <property type="match status" value="1"/>
</dbReference>
<keyword evidence="3" id="KW-0963">Cytoplasm</keyword>
<comment type="similarity">
    <text evidence="2">Belongs to the sestrin family.</text>
</comment>
<keyword evidence="5" id="KW-1185">Reference proteome</keyword>
<dbReference type="GO" id="GO:0070728">
    <property type="term" value="F:L-leucine binding"/>
    <property type="evidence" value="ECO:0007669"/>
    <property type="project" value="TreeGrafter"/>
</dbReference>
<dbReference type="GO" id="GO:0016239">
    <property type="term" value="P:positive regulation of macroautophagy"/>
    <property type="evidence" value="ECO:0007669"/>
    <property type="project" value="TreeGrafter"/>
</dbReference>
<dbReference type="InterPro" id="IPR006730">
    <property type="entry name" value="Sestrin"/>
</dbReference>
<evidence type="ECO:0000313" key="5">
    <source>
        <dbReference type="Proteomes" id="UP000024404"/>
    </source>
</evidence>
<organism evidence="4 5">
    <name type="scientific">Onchocerca volvulus</name>
    <dbReference type="NCBI Taxonomy" id="6282"/>
    <lineage>
        <taxon>Eukaryota</taxon>
        <taxon>Metazoa</taxon>
        <taxon>Ecdysozoa</taxon>
        <taxon>Nematoda</taxon>
        <taxon>Chromadorea</taxon>
        <taxon>Rhabditida</taxon>
        <taxon>Spirurina</taxon>
        <taxon>Spiruromorpha</taxon>
        <taxon>Filarioidea</taxon>
        <taxon>Onchocercidae</taxon>
        <taxon>Onchocerca</taxon>
    </lineage>
</organism>
<evidence type="ECO:0000313" key="4">
    <source>
        <dbReference type="EnsemblMetazoa" id="OVOC1266a.1"/>
    </source>
</evidence>
<dbReference type="Proteomes" id="UP000024404">
    <property type="component" value="Unassembled WGS sequence"/>
</dbReference>
<dbReference type="GO" id="GO:0005634">
    <property type="term" value="C:nucleus"/>
    <property type="evidence" value="ECO:0007669"/>
    <property type="project" value="InterPro"/>
</dbReference>
<protein>
    <recommendedName>
        <fullName evidence="6">Sestrin</fullName>
    </recommendedName>
</protein>
<evidence type="ECO:0000256" key="1">
    <source>
        <dbReference type="ARBA" id="ARBA00004496"/>
    </source>
</evidence>
<dbReference type="PANTHER" id="PTHR12474">
    <property type="entry name" value="P53 REGULATED PA26 NUCLEAR PROTEIN SESTRIN"/>
    <property type="match status" value="1"/>
</dbReference>
<dbReference type="GO" id="GO:0071233">
    <property type="term" value="P:cellular response to L-leucine"/>
    <property type="evidence" value="ECO:0007669"/>
    <property type="project" value="TreeGrafter"/>
</dbReference>
<dbReference type="EnsemblMetazoa" id="OVOC1266a.1">
    <property type="protein sequence ID" value="OVOC1266a.1"/>
    <property type="gene ID" value="WBGene00238075"/>
</dbReference>
<reference evidence="4" key="2">
    <citation type="submission" date="2022-06" db="UniProtKB">
        <authorList>
            <consortium name="EnsemblMetazoa"/>
        </authorList>
    </citation>
    <scope>IDENTIFICATION</scope>
</reference>
<dbReference type="AlphaFoldDB" id="A0A8R1TMZ7"/>
<dbReference type="InterPro" id="IPR029032">
    <property type="entry name" value="AhpD-like"/>
</dbReference>
<accession>A0A8R1TMZ7</accession>
<dbReference type="GO" id="GO:1990253">
    <property type="term" value="P:cellular response to leucine starvation"/>
    <property type="evidence" value="ECO:0007669"/>
    <property type="project" value="TreeGrafter"/>
</dbReference>
<dbReference type="EMBL" id="CMVM020000034">
    <property type="status" value="NOT_ANNOTATED_CDS"/>
    <property type="molecule type" value="Genomic_DNA"/>
</dbReference>
<evidence type="ECO:0008006" key="6">
    <source>
        <dbReference type="Google" id="ProtNLM"/>
    </source>
</evidence>
<dbReference type="GO" id="GO:1904262">
    <property type="term" value="P:negative regulation of TORC1 signaling"/>
    <property type="evidence" value="ECO:0007669"/>
    <property type="project" value="TreeGrafter"/>
</dbReference>
<dbReference type="GO" id="GO:1901031">
    <property type="term" value="P:regulation of response to reactive oxygen species"/>
    <property type="evidence" value="ECO:0007669"/>
    <property type="project" value="InterPro"/>
</dbReference>
<name>A0A8R1TMZ7_ONCVO</name>
<evidence type="ECO:0000256" key="2">
    <source>
        <dbReference type="ARBA" id="ARBA00008350"/>
    </source>
</evidence>
<dbReference type="GO" id="GO:0016684">
    <property type="term" value="F:oxidoreductase activity, acting on peroxide as acceptor"/>
    <property type="evidence" value="ECO:0007669"/>
    <property type="project" value="TreeGrafter"/>
</dbReference>
<evidence type="ECO:0000256" key="3">
    <source>
        <dbReference type="ARBA" id="ARBA00022490"/>
    </source>
</evidence>
<proteinExistence type="inferred from homology"/>
<sequence length="434" mass="50324">MTSEDKNDCMNTCYIYLPDVWMPFDKWLCLHPKYRTVFYQTIEQLFYGSGPMAICERHYIALMAASRHGCHFLMDLHIHEFKRTGGKHDWLKGLSYASEKIQNLDVLNAVLAHQPWSINHDHLITLTKCCSPTNWCLSELVQASIVLAQTHVLCSFVLGNGTTHPNEYTSSNEMANDKKDDNHCEIELLLKGMDQLKKAKSKTDLKHPGEQEMQKYFLEAQIDSESITSTTSSETEEISLSENRSTNNCVEKKSLQNCSNGYSSFYTSDNHLRYVDFAKCAHVRTHKIHEFSWEDQGYSCVDELYNEMADILDKKITLVQNLTYSTLGTYNDVDTSKYRHAIWMYIQSLYGIRHDDYNYAEVNVMLNRKMKRFIKTVCFHPYEITNSLRQSIMVDFKSSEKVHVLLIVMEARLQAELIYFFRALVKLNNSSTTA</sequence>
<reference evidence="5" key="1">
    <citation type="submission" date="2013-10" db="EMBL/GenBank/DDBJ databases">
        <title>Genome sequencing of Onchocerca volvulus.</title>
        <authorList>
            <person name="Cotton J."/>
            <person name="Tsai J."/>
            <person name="Stanley E."/>
            <person name="Tracey A."/>
            <person name="Holroyd N."/>
            <person name="Lustigman S."/>
            <person name="Berriman M."/>
        </authorList>
    </citation>
    <scope>NUCLEOTIDE SEQUENCE</scope>
</reference>
<dbReference type="PANTHER" id="PTHR12474:SF0">
    <property type="entry name" value="SESTRIN HOMOLOG"/>
    <property type="match status" value="1"/>
</dbReference>
<comment type="subcellular location">
    <subcellularLocation>
        <location evidence="1">Cytoplasm</location>
    </subcellularLocation>
</comment>